<dbReference type="Proteomes" id="UP001524499">
    <property type="component" value="Unassembled WGS sequence"/>
</dbReference>
<evidence type="ECO:0000256" key="4">
    <source>
        <dbReference type="ARBA" id="ARBA00022475"/>
    </source>
</evidence>
<dbReference type="EMBL" id="JANIBJ010000013">
    <property type="protein sequence ID" value="MCQ8104195.1"/>
    <property type="molecule type" value="Genomic_DNA"/>
</dbReference>
<feature type="transmembrane region" description="Helical" evidence="12">
    <location>
        <begin position="150"/>
        <end position="168"/>
    </location>
</feature>
<evidence type="ECO:0000256" key="11">
    <source>
        <dbReference type="PIRNR" id="PIRNR016636"/>
    </source>
</evidence>
<feature type="transmembrane region" description="Helical" evidence="12">
    <location>
        <begin position="317"/>
        <end position="347"/>
    </location>
</feature>
<comment type="caution">
    <text evidence="13">The sequence shown here is derived from an EMBL/GenBank/DDBJ whole genome shotgun (WGS) entry which is preliminary data.</text>
</comment>
<dbReference type="InterPro" id="IPR004299">
    <property type="entry name" value="MBOAT_fam"/>
</dbReference>
<comment type="pathway">
    <text evidence="2 11">Glycan biosynthesis; alginate biosynthesis.</text>
</comment>
<evidence type="ECO:0000256" key="6">
    <source>
        <dbReference type="ARBA" id="ARBA00022692"/>
    </source>
</evidence>
<evidence type="ECO:0000256" key="2">
    <source>
        <dbReference type="ARBA" id="ARBA00005182"/>
    </source>
</evidence>
<evidence type="ECO:0000256" key="1">
    <source>
        <dbReference type="ARBA" id="ARBA00004651"/>
    </source>
</evidence>
<accession>A0ABT1TFG6</accession>
<feature type="transmembrane region" description="Helical" evidence="12">
    <location>
        <begin position="82"/>
        <end position="100"/>
    </location>
</feature>
<dbReference type="InterPro" id="IPR051085">
    <property type="entry name" value="MB_O-acyltransferase"/>
</dbReference>
<gene>
    <name evidence="13" type="ORF">NP590_08770</name>
</gene>
<organism evidence="13 14">
    <name type="scientific">Methylomonas subterranea</name>
    <dbReference type="NCBI Taxonomy" id="2952225"/>
    <lineage>
        <taxon>Bacteria</taxon>
        <taxon>Pseudomonadati</taxon>
        <taxon>Pseudomonadota</taxon>
        <taxon>Gammaproteobacteria</taxon>
        <taxon>Methylococcales</taxon>
        <taxon>Methylococcaceae</taxon>
        <taxon>Methylomonas</taxon>
    </lineage>
</organism>
<keyword evidence="6 11" id="KW-0812">Transmembrane</keyword>
<feature type="transmembrane region" description="Helical" evidence="12">
    <location>
        <begin position="120"/>
        <end position="138"/>
    </location>
</feature>
<dbReference type="Pfam" id="PF03062">
    <property type="entry name" value="MBOAT"/>
    <property type="match status" value="1"/>
</dbReference>
<comment type="subcellular location">
    <subcellularLocation>
        <location evidence="11">Cell inner membrane</location>
    </subcellularLocation>
    <subcellularLocation>
        <location evidence="1">Cell membrane</location>
        <topology evidence="1">Multi-pass membrane protein</topology>
    </subcellularLocation>
</comment>
<dbReference type="PANTHER" id="PTHR13285:SF23">
    <property type="entry name" value="TEICHOIC ACID D-ALANYLTRANSFERASE"/>
    <property type="match status" value="1"/>
</dbReference>
<evidence type="ECO:0000256" key="9">
    <source>
        <dbReference type="ARBA" id="ARBA00023136"/>
    </source>
</evidence>
<keyword evidence="4 11" id="KW-1003">Cell membrane</keyword>
<keyword evidence="11" id="KW-0997">Cell inner membrane</keyword>
<dbReference type="PIRSF" id="PIRSF016636">
    <property type="entry name" value="AlgI_DltB"/>
    <property type="match status" value="1"/>
</dbReference>
<dbReference type="EC" id="2.3.1.-" evidence="11"/>
<dbReference type="RefSeq" id="WP_256601970.1">
    <property type="nucleotide sequence ID" value="NZ_JANIBJ010000013.1"/>
</dbReference>
<keyword evidence="8 12" id="KW-1133">Transmembrane helix</keyword>
<name>A0ABT1TFG6_9GAMM</name>
<evidence type="ECO:0000256" key="12">
    <source>
        <dbReference type="SAM" id="Phobius"/>
    </source>
</evidence>
<feature type="transmembrane region" description="Helical" evidence="12">
    <location>
        <begin position="188"/>
        <end position="207"/>
    </location>
</feature>
<evidence type="ECO:0000256" key="7">
    <source>
        <dbReference type="ARBA" id="ARBA00022841"/>
    </source>
</evidence>
<feature type="transmembrane region" description="Helical" evidence="12">
    <location>
        <begin position="6"/>
        <end position="25"/>
    </location>
</feature>
<comment type="similarity">
    <text evidence="3 11">Belongs to the membrane-bound acyltransferase family.</text>
</comment>
<dbReference type="PIRSF" id="PIRSF500217">
    <property type="entry name" value="AlgI"/>
    <property type="match status" value="1"/>
</dbReference>
<dbReference type="InterPro" id="IPR028362">
    <property type="entry name" value="AlgI"/>
</dbReference>
<dbReference type="InterPro" id="IPR024194">
    <property type="entry name" value="Ac/AlaTfrase_AlgI/DltB"/>
</dbReference>
<feature type="transmembrane region" description="Helical" evidence="12">
    <location>
        <begin position="367"/>
        <end position="388"/>
    </location>
</feature>
<keyword evidence="5 11" id="KW-0808">Transferase</keyword>
<evidence type="ECO:0000313" key="14">
    <source>
        <dbReference type="Proteomes" id="UP001524499"/>
    </source>
</evidence>
<dbReference type="PANTHER" id="PTHR13285">
    <property type="entry name" value="ACYLTRANSFERASE"/>
    <property type="match status" value="1"/>
</dbReference>
<evidence type="ECO:0000256" key="8">
    <source>
        <dbReference type="ARBA" id="ARBA00022989"/>
    </source>
</evidence>
<keyword evidence="9 11" id="KW-0472">Membrane</keyword>
<evidence type="ECO:0000256" key="3">
    <source>
        <dbReference type="ARBA" id="ARBA00010323"/>
    </source>
</evidence>
<keyword evidence="7 11" id="KW-0016">Alginate biosynthesis</keyword>
<proteinExistence type="inferred from homology"/>
<keyword evidence="14" id="KW-1185">Reference proteome</keyword>
<keyword evidence="10 11" id="KW-0012">Acyltransferase</keyword>
<evidence type="ECO:0000256" key="10">
    <source>
        <dbReference type="ARBA" id="ARBA00023315"/>
    </source>
</evidence>
<protein>
    <recommendedName>
        <fullName evidence="11">Probable alginate O-acetylase</fullName>
        <ecNumber evidence="11">2.3.1.-</ecNumber>
    </recommendedName>
</protein>
<sequence>MLFNSYLFVFAFLPITLALFFIIALKSHRYALYWLAAASLVFYATWNPAYSILLITSITFNFIVGKHIAILNKTNAERAKHLTVLGVGANVILLVYYKYLEFIIDNLNTLFNFNIQNSHIVLPLGISFFTFTQIAFLVDTHQKSAKEFNASHYALFVTYFPHLIAGPILHHKEMMTQFADPKIYKPNWRNMSVGLSIFFMGLFKKLIIADDMAGYVKPVFDEVASGKSVSFLDAWGGALAYTFQLYFDFSAYSEMAIGLSLLFGIKLPLNFASPYKATSIIEFWRRWHMTLSRFLKDYIYIPLGGNRKGRFRRHFNLILTMLVGGIWHGANWTFILWGGLHGGYLLINHLWRDIRSKLPMPFLFNNIIYDKISLLVTFSAVVVGWTIFRADNVMAAKLMLEGMTGMHGLQIPVKWGEQLGQTREWLITRGARFENTATFNSGKLPIRLLLCFVIAWCLPNVQEFFSRFNPALYMQAQEDFRWWHWRPNYIWLIIFSILAASGILSLGELSEFIYFQF</sequence>
<reference evidence="13 14" key="1">
    <citation type="submission" date="2022-07" db="EMBL/GenBank/DDBJ databases">
        <title>Methylomonas rivi sp. nov., Methylomonas rosea sp. nov., Methylomonas aureus sp. nov. and Methylomonas subterranea sp. nov., four novel methanotrophs isolated from a freshwater creek and the deep terrestrial subsurface.</title>
        <authorList>
            <person name="Abin C."/>
            <person name="Sankaranarayanan K."/>
            <person name="Garner C."/>
            <person name="Sindelar R."/>
            <person name="Kotary K."/>
            <person name="Garner R."/>
            <person name="Barclay S."/>
            <person name="Lawson P."/>
            <person name="Krumholz L."/>
        </authorList>
    </citation>
    <scope>NUCLEOTIDE SEQUENCE [LARGE SCALE GENOMIC DNA]</scope>
    <source>
        <strain evidence="13 14">SURF-2</strain>
    </source>
</reference>
<evidence type="ECO:0000256" key="5">
    <source>
        <dbReference type="ARBA" id="ARBA00022679"/>
    </source>
</evidence>
<feature type="transmembrane region" description="Helical" evidence="12">
    <location>
        <begin position="488"/>
        <end position="507"/>
    </location>
</feature>
<evidence type="ECO:0000313" key="13">
    <source>
        <dbReference type="EMBL" id="MCQ8104195.1"/>
    </source>
</evidence>